<dbReference type="Proteomes" id="UP000054717">
    <property type="component" value="Unassembled WGS sequence"/>
</dbReference>
<dbReference type="EMBL" id="FCNZ02000010">
    <property type="protein sequence ID" value="SAL53401.1"/>
    <property type="molecule type" value="Genomic_DNA"/>
</dbReference>
<dbReference type="RefSeq" id="WP_235021116.1">
    <property type="nucleotide sequence ID" value="NZ_FCNZ02000010.1"/>
</dbReference>
<protein>
    <submittedName>
        <fullName evidence="3">FHA-family protein</fullName>
    </submittedName>
</protein>
<keyword evidence="4" id="KW-1185">Reference proteome</keyword>
<dbReference type="PROSITE" id="PS50006">
    <property type="entry name" value="FHA_DOMAIN"/>
    <property type="match status" value="1"/>
</dbReference>
<sequence length="479" mass="51229">MNAPAEHYAHHAHEEDTMRMTLAVRSYQGAAPDAPLACGFGTAGGTIGRGPDNTMVLPDALKTVSRVQARIDRSEDGWRLTDLGSNPSRLNGRPLAAARPARLANGDRLEIGGYRLDVRTVERALADGFDAPPGLHDERAFDPLASAGAAALSGDPLAHAAVLSGSSVPGAMFDPLGTPADAARRHALRPGGRASFAGSESDHVPPEQFAWMPREAAVAAGIPHDYDPLRDEPMVPQRPEPVSASMAQSGSRSPQPAVPEMAHAAPATDDPTLNALLEGLGIDASALRERSATELARLAGTMLRTAVRGAVDVLLSRSVLKREVRLDTTLLLQRDNNPLKFFPDGDSALQQMLAGRSGGYLPAQTALQGAFDDIRRHELAVLGGMRAAIQHLLGRFDPQAIAVADTAHHWLDWLPACRKARQWDRLVALHRELNRASADDLQALCGGAFNDAYERQAGLMSGDEPQTFTHTQRDDNVLE</sequence>
<reference evidence="3" key="1">
    <citation type="submission" date="2016-01" db="EMBL/GenBank/DDBJ databases">
        <authorList>
            <person name="Peeters Charlotte."/>
        </authorList>
    </citation>
    <scope>NUCLEOTIDE SEQUENCE</scope>
    <source>
        <strain evidence="3">LMG 22936</strain>
    </source>
</reference>
<accession>A0A158IB92</accession>
<dbReference type="AlphaFoldDB" id="A0A158IB92"/>
<gene>
    <name evidence="3" type="ORF">AWB66_02911</name>
</gene>
<dbReference type="Pfam" id="PF20232">
    <property type="entry name" value="T6SS_FHA_C"/>
    <property type="match status" value="1"/>
</dbReference>
<dbReference type="InterPro" id="IPR000253">
    <property type="entry name" value="FHA_dom"/>
</dbReference>
<feature type="region of interest" description="Disordered" evidence="1">
    <location>
        <begin position="460"/>
        <end position="479"/>
    </location>
</feature>
<feature type="region of interest" description="Disordered" evidence="1">
    <location>
        <begin position="229"/>
        <end position="267"/>
    </location>
</feature>
<dbReference type="NCBIfam" id="TIGR03354">
    <property type="entry name" value="VI_FHA"/>
    <property type="match status" value="1"/>
</dbReference>
<dbReference type="SUPFAM" id="SSF49879">
    <property type="entry name" value="SMAD/FHA domain"/>
    <property type="match status" value="1"/>
</dbReference>
<comment type="caution">
    <text evidence="3">The sequence shown here is derived from an EMBL/GenBank/DDBJ whole genome shotgun (WGS) entry which is preliminary data.</text>
</comment>
<evidence type="ECO:0000259" key="2">
    <source>
        <dbReference type="PROSITE" id="PS50006"/>
    </source>
</evidence>
<dbReference type="Gene3D" id="2.60.200.20">
    <property type="match status" value="1"/>
</dbReference>
<dbReference type="Pfam" id="PF00498">
    <property type="entry name" value="FHA"/>
    <property type="match status" value="1"/>
</dbReference>
<dbReference type="SMART" id="SM00240">
    <property type="entry name" value="FHA"/>
    <property type="match status" value="1"/>
</dbReference>
<evidence type="ECO:0000313" key="3">
    <source>
        <dbReference type="EMBL" id="SAL53401.1"/>
    </source>
</evidence>
<feature type="domain" description="FHA" evidence="2">
    <location>
        <begin position="45"/>
        <end position="95"/>
    </location>
</feature>
<evidence type="ECO:0000313" key="4">
    <source>
        <dbReference type="Proteomes" id="UP000054717"/>
    </source>
</evidence>
<dbReference type="InterPro" id="IPR017735">
    <property type="entry name" value="T6SS_FHA"/>
</dbReference>
<dbReference type="InterPro" id="IPR046883">
    <property type="entry name" value="T6SS_FHA_C"/>
</dbReference>
<organism evidence="3 4">
    <name type="scientific">Caballeronia telluris</name>
    <dbReference type="NCBI Taxonomy" id="326475"/>
    <lineage>
        <taxon>Bacteria</taxon>
        <taxon>Pseudomonadati</taxon>
        <taxon>Pseudomonadota</taxon>
        <taxon>Betaproteobacteria</taxon>
        <taxon>Burkholderiales</taxon>
        <taxon>Burkholderiaceae</taxon>
        <taxon>Caballeronia</taxon>
    </lineage>
</organism>
<proteinExistence type="predicted"/>
<dbReference type="CDD" id="cd00060">
    <property type="entry name" value="FHA"/>
    <property type="match status" value="1"/>
</dbReference>
<dbReference type="STRING" id="326475.AWB66_02911"/>
<dbReference type="InterPro" id="IPR008984">
    <property type="entry name" value="SMAD_FHA_dom_sf"/>
</dbReference>
<evidence type="ECO:0000256" key="1">
    <source>
        <dbReference type="SAM" id="MobiDB-lite"/>
    </source>
</evidence>
<name>A0A158IB92_9BURK</name>
<feature type="compositionally biased region" description="Polar residues" evidence="1">
    <location>
        <begin position="245"/>
        <end position="254"/>
    </location>
</feature>